<feature type="domain" description="ABC transmembrane type-1" evidence="8">
    <location>
        <begin position="102"/>
        <end position="296"/>
    </location>
</feature>
<dbReference type="PANTHER" id="PTHR43386">
    <property type="entry name" value="OLIGOPEPTIDE TRANSPORT SYSTEM PERMEASE PROTEIN APPC"/>
    <property type="match status" value="1"/>
</dbReference>
<evidence type="ECO:0000259" key="8">
    <source>
        <dbReference type="PROSITE" id="PS50928"/>
    </source>
</evidence>
<evidence type="ECO:0000256" key="3">
    <source>
        <dbReference type="ARBA" id="ARBA00022475"/>
    </source>
</evidence>
<dbReference type="PANTHER" id="PTHR43386:SF23">
    <property type="entry name" value="ABC TRANSPORTER"/>
    <property type="match status" value="1"/>
</dbReference>
<keyword evidence="3" id="KW-1003">Cell membrane</keyword>
<reference evidence="9 10" key="1">
    <citation type="submission" date="2020-07" db="EMBL/GenBank/DDBJ databases">
        <title>Sequencing the genomes of 1000 actinobacteria strains.</title>
        <authorList>
            <person name="Klenk H.-P."/>
        </authorList>
    </citation>
    <scope>NUCLEOTIDE SEQUENCE [LARGE SCALE GENOMIC DNA]</scope>
    <source>
        <strain evidence="9 10">DSM 45763</strain>
    </source>
</reference>
<feature type="transmembrane region" description="Helical" evidence="7">
    <location>
        <begin position="44"/>
        <end position="64"/>
    </location>
</feature>
<dbReference type="GO" id="GO:0055085">
    <property type="term" value="P:transmembrane transport"/>
    <property type="evidence" value="ECO:0007669"/>
    <property type="project" value="InterPro"/>
</dbReference>
<dbReference type="SUPFAM" id="SSF161098">
    <property type="entry name" value="MetI-like"/>
    <property type="match status" value="1"/>
</dbReference>
<evidence type="ECO:0000256" key="4">
    <source>
        <dbReference type="ARBA" id="ARBA00022692"/>
    </source>
</evidence>
<keyword evidence="6 7" id="KW-0472">Membrane</keyword>
<keyword evidence="5 7" id="KW-1133">Transmembrane helix</keyword>
<feature type="transmembrane region" description="Helical" evidence="7">
    <location>
        <begin position="104"/>
        <end position="126"/>
    </location>
</feature>
<feature type="transmembrane region" description="Helical" evidence="7">
    <location>
        <begin position="274"/>
        <end position="296"/>
    </location>
</feature>
<protein>
    <submittedName>
        <fullName evidence="9">Peptide/nickel transport system permease protein</fullName>
    </submittedName>
</protein>
<evidence type="ECO:0000313" key="9">
    <source>
        <dbReference type="EMBL" id="NYF44278.1"/>
    </source>
</evidence>
<sequence length="310" mass="33094">MTAQTITAAGGAAGGAGPGTGRAALRRNFWRGVWRVLRRKPSRMLGAVIVAGFALMGVFGPMFYPDHLPRDTAALYAPPSWEHPFGTDFEGTDVLALLITGSRYVLLTALVTAVITVVLGAAIGLFAGFRRGRWDTVLMRITDMKLTIPGLPLLLVLSTVWKFTSALEMGLVLGLLGWGGVARAVRSQTLSLRERGFIEAARGLGLSTTHIIGRELLPSMAPFIAMNMLISVTGAVYAQVGLFFLGVLPFDANNWGVMLNLAVFGGGAMSSPAALPYLMAPLLAILLLTLGIVLVVDAMDEIFNPRLREE</sequence>
<dbReference type="Pfam" id="PF12911">
    <property type="entry name" value="OppC_N"/>
    <property type="match status" value="1"/>
</dbReference>
<dbReference type="InterPro" id="IPR035906">
    <property type="entry name" value="MetI-like_sf"/>
</dbReference>
<dbReference type="EMBL" id="JACCCO010000003">
    <property type="protein sequence ID" value="NYF44278.1"/>
    <property type="molecule type" value="Genomic_DNA"/>
</dbReference>
<evidence type="ECO:0000256" key="1">
    <source>
        <dbReference type="ARBA" id="ARBA00004651"/>
    </source>
</evidence>
<feature type="transmembrane region" description="Helical" evidence="7">
    <location>
        <begin position="146"/>
        <end position="163"/>
    </location>
</feature>
<evidence type="ECO:0000256" key="2">
    <source>
        <dbReference type="ARBA" id="ARBA00022448"/>
    </source>
</evidence>
<dbReference type="GO" id="GO:0005886">
    <property type="term" value="C:plasma membrane"/>
    <property type="evidence" value="ECO:0007669"/>
    <property type="project" value="UniProtKB-SubCell"/>
</dbReference>
<name>A0A852V9V4_9ACTN</name>
<dbReference type="InterPro" id="IPR025966">
    <property type="entry name" value="OppC_N"/>
</dbReference>
<gene>
    <name evidence="9" type="ORF">HDA43_006505</name>
</gene>
<comment type="caution">
    <text evidence="9">The sequence shown here is derived from an EMBL/GenBank/DDBJ whole genome shotgun (WGS) entry which is preliminary data.</text>
</comment>
<keyword evidence="10" id="KW-1185">Reference proteome</keyword>
<dbReference type="InterPro" id="IPR000515">
    <property type="entry name" value="MetI-like"/>
</dbReference>
<evidence type="ECO:0000256" key="7">
    <source>
        <dbReference type="RuleBase" id="RU363032"/>
    </source>
</evidence>
<feature type="transmembrane region" description="Helical" evidence="7">
    <location>
        <begin position="224"/>
        <end position="248"/>
    </location>
</feature>
<dbReference type="CDD" id="cd06261">
    <property type="entry name" value="TM_PBP2"/>
    <property type="match status" value="1"/>
</dbReference>
<dbReference type="AlphaFoldDB" id="A0A852V9V4"/>
<evidence type="ECO:0000256" key="5">
    <source>
        <dbReference type="ARBA" id="ARBA00022989"/>
    </source>
</evidence>
<keyword evidence="4 7" id="KW-0812">Transmembrane</keyword>
<dbReference type="RefSeq" id="WP_246424771.1">
    <property type="nucleotide sequence ID" value="NZ_CP192034.1"/>
</dbReference>
<dbReference type="Gene3D" id="1.10.3720.10">
    <property type="entry name" value="MetI-like"/>
    <property type="match status" value="1"/>
</dbReference>
<organism evidence="9 10">
    <name type="scientific">Streptosporangium sandarakinum</name>
    <dbReference type="NCBI Taxonomy" id="1260955"/>
    <lineage>
        <taxon>Bacteria</taxon>
        <taxon>Bacillati</taxon>
        <taxon>Actinomycetota</taxon>
        <taxon>Actinomycetes</taxon>
        <taxon>Streptosporangiales</taxon>
        <taxon>Streptosporangiaceae</taxon>
        <taxon>Streptosporangium</taxon>
    </lineage>
</organism>
<comment type="similarity">
    <text evidence="7">Belongs to the binding-protein-dependent transport system permease family.</text>
</comment>
<dbReference type="PROSITE" id="PS50928">
    <property type="entry name" value="ABC_TM1"/>
    <property type="match status" value="1"/>
</dbReference>
<proteinExistence type="inferred from homology"/>
<comment type="subcellular location">
    <subcellularLocation>
        <location evidence="1 7">Cell membrane</location>
        <topology evidence="1 7">Multi-pass membrane protein</topology>
    </subcellularLocation>
</comment>
<evidence type="ECO:0000313" key="10">
    <source>
        <dbReference type="Proteomes" id="UP000576393"/>
    </source>
</evidence>
<dbReference type="Proteomes" id="UP000576393">
    <property type="component" value="Unassembled WGS sequence"/>
</dbReference>
<keyword evidence="2 7" id="KW-0813">Transport</keyword>
<dbReference type="Pfam" id="PF00528">
    <property type="entry name" value="BPD_transp_1"/>
    <property type="match status" value="1"/>
</dbReference>
<dbReference type="InterPro" id="IPR050366">
    <property type="entry name" value="BP-dependent_transpt_permease"/>
</dbReference>
<accession>A0A852V9V4</accession>
<evidence type="ECO:0000256" key="6">
    <source>
        <dbReference type="ARBA" id="ARBA00023136"/>
    </source>
</evidence>